<evidence type="ECO:0000256" key="12">
    <source>
        <dbReference type="ARBA" id="ARBA00023145"/>
    </source>
</evidence>
<reference evidence="17 18" key="1">
    <citation type="submission" date="2023-04" db="EMBL/GenBank/DDBJ databases">
        <title>Genome of Basidiobolus ranarum AG-B5.</title>
        <authorList>
            <person name="Stajich J.E."/>
            <person name="Carter-House D."/>
            <person name="Gryganskyi A."/>
        </authorList>
    </citation>
    <scope>NUCLEOTIDE SEQUENCE [LARGE SCALE GENOMIC DNA]</scope>
    <source>
        <strain evidence="17 18">AG-B5</strain>
    </source>
</reference>
<feature type="domain" description="Peptidase M14" evidence="16">
    <location>
        <begin position="113"/>
        <end position="302"/>
    </location>
</feature>
<organism evidence="17 18">
    <name type="scientific">Basidiobolus ranarum</name>
    <dbReference type="NCBI Taxonomy" id="34480"/>
    <lineage>
        <taxon>Eukaryota</taxon>
        <taxon>Fungi</taxon>
        <taxon>Fungi incertae sedis</taxon>
        <taxon>Zoopagomycota</taxon>
        <taxon>Entomophthoromycotina</taxon>
        <taxon>Basidiobolomycetes</taxon>
        <taxon>Basidiobolales</taxon>
        <taxon>Basidiobolaceae</taxon>
        <taxon>Basidiobolus</taxon>
    </lineage>
</organism>
<evidence type="ECO:0000256" key="1">
    <source>
        <dbReference type="ARBA" id="ARBA00001947"/>
    </source>
</evidence>
<evidence type="ECO:0000256" key="2">
    <source>
        <dbReference type="ARBA" id="ARBA00003091"/>
    </source>
</evidence>
<comment type="cofactor">
    <cofactor evidence="1">
        <name>Zn(2+)</name>
        <dbReference type="ChEBI" id="CHEBI:29105"/>
    </cofactor>
</comment>
<comment type="function">
    <text evidence="2">Extracellular metalloprotease that contributes to pathogenicity.</text>
</comment>
<dbReference type="Proteomes" id="UP001479436">
    <property type="component" value="Unassembled WGS sequence"/>
</dbReference>
<dbReference type="Pfam" id="PF00246">
    <property type="entry name" value="Peptidase_M14"/>
    <property type="match status" value="1"/>
</dbReference>
<keyword evidence="13" id="KW-1015">Disulfide bond</keyword>
<accession>A0ABR2WNJ7</accession>
<dbReference type="PROSITE" id="PS00132">
    <property type="entry name" value="CARBOXYPEPT_ZN_1"/>
    <property type="match status" value="1"/>
</dbReference>
<comment type="similarity">
    <text evidence="3 14">Belongs to the peptidase M14 family.</text>
</comment>
<dbReference type="InterPro" id="IPR003146">
    <property type="entry name" value="M14A_act_pep"/>
</dbReference>
<dbReference type="InterPro" id="IPR036990">
    <property type="entry name" value="M14A-like_propep"/>
</dbReference>
<evidence type="ECO:0000256" key="14">
    <source>
        <dbReference type="PROSITE-ProRule" id="PRU01379"/>
    </source>
</evidence>
<gene>
    <name evidence="17" type="ORF">K7432_010699</name>
</gene>
<sequence>MRYIPLISIFLLPTVVLGVPLDASPMAIRYDNHKLVNFKRSPEILKFVEERGYDVWKNSQEGLHVRVAPEELELLKRFNYEVLIEDVQSEIDHEASEQRRVQLSKRAADWHASYHTYAEIVEWLKTLASSNPSLVNLVPSIGKSIEGRDIPAIRITSNTGGQKKQFWFQGLQHAREWISGASMQYLADTLVTGYASDSSIKSLLDTYEFIIIPVSNPDGYNYSWTKDRLWRKNRRLVNSNVYGVDLVSNKQSKIVIVDLLTCSFLYRIVIGLIIGIKVVHLVIHEMKLTWEPALVVSQKLQI</sequence>
<keyword evidence="4" id="KW-0121">Carboxypeptidase</keyword>
<evidence type="ECO:0000256" key="9">
    <source>
        <dbReference type="ARBA" id="ARBA00022833"/>
    </source>
</evidence>
<keyword evidence="10" id="KW-0843">Virulence</keyword>
<keyword evidence="18" id="KW-1185">Reference proteome</keyword>
<keyword evidence="6" id="KW-0479">Metal-binding</keyword>
<evidence type="ECO:0000313" key="18">
    <source>
        <dbReference type="Proteomes" id="UP001479436"/>
    </source>
</evidence>
<evidence type="ECO:0000259" key="16">
    <source>
        <dbReference type="PROSITE" id="PS52035"/>
    </source>
</evidence>
<keyword evidence="7 15" id="KW-0732">Signal</keyword>
<keyword evidence="11" id="KW-0482">Metalloprotease</keyword>
<dbReference type="Gene3D" id="3.30.70.340">
    <property type="entry name" value="Metallocarboxypeptidase-like"/>
    <property type="match status" value="1"/>
</dbReference>
<dbReference type="PANTHER" id="PTHR11705:SF143">
    <property type="entry name" value="SLL0236 PROTEIN"/>
    <property type="match status" value="1"/>
</dbReference>
<keyword evidence="8" id="KW-0378">Hydrolase</keyword>
<evidence type="ECO:0000256" key="3">
    <source>
        <dbReference type="ARBA" id="ARBA00005988"/>
    </source>
</evidence>
<dbReference type="PANTHER" id="PTHR11705">
    <property type="entry name" value="PROTEASE FAMILY M14 CARBOXYPEPTIDASE A,B"/>
    <property type="match status" value="1"/>
</dbReference>
<evidence type="ECO:0000256" key="7">
    <source>
        <dbReference type="ARBA" id="ARBA00022729"/>
    </source>
</evidence>
<keyword evidence="9" id="KW-0862">Zinc</keyword>
<evidence type="ECO:0000256" key="5">
    <source>
        <dbReference type="ARBA" id="ARBA00022670"/>
    </source>
</evidence>
<dbReference type="PROSITE" id="PS52035">
    <property type="entry name" value="PEPTIDASE_M14"/>
    <property type="match status" value="1"/>
</dbReference>
<evidence type="ECO:0000256" key="15">
    <source>
        <dbReference type="SAM" id="SignalP"/>
    </source>
</evidence>
<evidence type="ECO:0000256" key="8">
    <source>
        <dbReference type="ARBA" id="ARBA00022801"/>
    </source>
</evidence>
<protein>
    <recommendedName>
        <fullName evidence="16">Peptidase M14 domain-containing protein</fullName>
    </recommendedName>
</protein>
<comment type="caution">
    <text evidence="17">The sequence shown here is derived from an EMBL/GenBank/DDBJ whole genome shotgun (WGS) entry which is preliminary data.</text>
</comment>
<feature type="chain" id="PRO_5046812726" description="Peptidase M14 domain-containing protein" evidence="15">
    <location>
        <begin position="19"/>
        <end position="302"/>
    </location>
</feature>
<evidence type="ECO:0000256" key="10">
    <source>
        <dbReference type="ARBA" id="ARBA00023026"/>
    </source>
</evidence>
<dbReference type="SUPFAM" id="SSF53187">
    <property type="entry name" value="Zn-dependent exopeptidases"/>
    <property type="match status" value="1"/>
</dbReference>
<keyword evidence="12" id="KW-0865">Zymogen</keyword>
<evidence type="ECO:0000256" key="11">
    <source>
        <dbReference type="ARBA" id="ARBA00023049"/>
    </source>
</evidence>
<keyword evidence="5" id="KW-0645">Protease</keyword>
<dbReference type="SMART" id="SM00631">
    <property type="entry name" value="Zn_pept"/>
    <property type="match status" value="1"/>
</dbReference>
<name>A0ABR2WNJ7_9FUNG</name>
<dbReference type="InterPro" id="IPR057246">
    <property type="entry name" value="CARBOXYPEPT_ZN_1"/>
</dbReference>
<evidence type="ECO:0000256" key="6">
    <source>
        <dbReference type="ARBA" id="ARBA00022723"/>
    </source>
</evidence>
<proteinExistence type="inferred from homology"/>
<evidence type="ECO:0000313" key="17">
    <source>
        <dbReference type="EMBL" id="KAK9763016.1"/>
    </source>
</evidence>
<dbReference type="SUPFAM" id="SSF54897">
    <property type="entry name" value="Protease propeptides/inhibitors"/>
    <property type="match status" value="1"/>
</dbReference>
<dbReference type="InterPro" id="IPR000834">
    <property type="entry name" value="Peptidase_M14"/>
</dbReference>
<dbReference type="Gene3D" id="3.40.630.10">
    <property type="entry name" value="Zn peptidases"/>
    <property type="match status" value="1"/>
</dbReference>
<dbReference type="Pfam" id="PF02244">
    <property type="entry name" value="Propep_M14"/>
    <property type="match status" value="1"/>
</dbReference>
<evidence type="ECO:0000256" key="4">
    <source>
        <dbReference type="ARBA" id="ARBA00022645"/>
    </source>
</evidence>
<feature type="signal peptide" evidence="15">
    <location>
        <begin position="1"/>
        <end position="18"/>
    </location>
</feature>
<dbReference type="EMBL" id="JASJQH010000756">
    <property type="protein sequence ID" value="KAK9763016.1"/>
    <property type="molecule type" value="Genomic_DNA"/>
</dbReference>
<evidence type="ECO:0000256" key="13">
    <source>
        <dbReference type="ARBA" id="ARBA00023157"/>
    </source>
</evidence>
<comment type="caution">
    <text evidence="14">Lacks conserved residue(s) required for the propagation of feature annotation.</text>
</comment>